<dbReference type="InterPro" id="IPR010985">
    <property type="entry name" value="Ribbon_hlx_hlx"/>
</dbReference>
<gene>
    <name evidence="3" type="ORF">MOP44_25055</name>
</gene>
<evidence type="ECO:0000256" key="2">
    <source>
        <dbReference type="ARBA" id="ARBA00022649"/>
    </source>
</evidence>
<dbReference type="PANTHER" id="PTHR36582:SF2">
    <property type="entry name" value="ANTITOXIN PARD"/>
    <property type="match status" value="1"/>
</dbReference>
<sequence length="105" mass="12231">MTNSVIESSMFLEEIFPMNVSLTPELEKFVADKVATGRYTSASEVVREALRLLEREEKSREEHIADFDRELDARVAALDRGERVSKEEFLREMEQLLGRRKKRIA</sequence>
<reference evidence="3" key="1">
    <citation type="submission" date="2021-04" db="EMBL/GenBank/DDBJ databases">
        <title>Phylogenetic analysis of Acidobacteriaceae.</title>
        <authorList>
            <person name="Qiu L."/>
            <person name="Zhang Q."/>
        </authorList>
    </citation>
    <scope>NUCLEOTIDE SEQUENCE</scope>
    <source>
        <strain evidence="3">DSM 25168</strain>
    </source>
</reference>
<dbReference type="GO" id="GO:0006355">
    <property type="term" value="P:regulation of DNA-templated transcription"/>
    <property type="evidence" value="ECO:0007669"/>
    <property type="project" value="InterPro"/>
</dbReference>
<dbReference type="InterPro" id="IPR022789">
    <property type="entry name" value="ParD"/>
</dbReference>
<protein>
    <submittedName>
        <fullName evidence="3">Type II toxin-antitoxin system ParD family antitoxin</fullName>
    </submittedName>
</protein>
<dbReference type="KEGG" id="orp:MOP44_25055"/>
<name>A0A9J7BMB6_9BACT</name>
<dbReference type="AlphaFoldDB" id="A0A9J7BMB6"/>
<proteinExistence type="inferred from homology"/>
<dbReference type="Gene3D" id="6.10.10.120">
    <property type="entry name" value="Antitoxin ParD1-like"/>
    <property type="match status" value="1"/>
</dbReference>
<keyword evidence="4" id="KW-1185">Reference proteome</keyword>
<dbReference type="InterPro" id="IPR038296">
    <property type="entry name" value="ParD_sf"/>
</dbReference>
<evidence type="ECO:0000313" key="4">
    <source>
        <dbReference type="Proteomes" id="UP001059380"/>
    </source>
</evidence>
<dbReference type="EMBL" id="CP093313">
    <property type="protein sequence ID" value="UWZ83819.1"/>
    <property type="molecule type" value="Genomic_DNA"/>
</dbReference>
<dbReference type="CDD" id="cd22231">
    <property type="entry name" value="RHH_NikR_HicB-like"/>
    <property type="match status" value="1"/>
</dbReference>
<dbReference type="Proteomes" id="UP001059380">
    <property type="component" value="Chromosome"/>
</dbReference>
<dbReference type="SUPFAM" id="SSF47598">
    <property type="entry name" value="Ribbon-helix-helix"/>
    <property type="match status" value="1"/>
</dbReference>
<dbReference type="Pfam" id="PF03693">
    <property type="entry name" value="ParD_antitoxin"/>
    <property type="match status" value="1"/>
</dbReference>
<dbReference type="PANTHER" id="PTHR36582">
    <property type="entry name" value="ANTITOXIN PARD"/>
    <property type="match status" value="1"/>
</dbReference>
<dbReference type="NCBIfam" id="TIGR02606">
    <property type="entry name" value="antidote_CC2985"/>
    <property type="match status" value="1"/>
</dbReference>
<comment type="similarity">
    <text evidence="1">Belongs to the ParD antitoxin family.</text>
</comment>
<evidence type="ECO:0000256" key="1">
    <source>
        <dbReference type="ARBA" id="ARBA00008580"/>
    </source>
</evidence>
<keyword evidence="2" id="KW-1277">Toxin-antitoxin system</keyword>
<dbReference type="RefSeq" id="WP_260793262.1">
    <property type="nucleotide sequence ID" value="NZ_CP093313.1"/>
</dbReference>
<organism evidence="3 4">
    <name type="scientific">Occallatibacter riparius</name>
    <dbReference type="NCBI Taxonomy" id="1002689"/>
    <lineage>
        <taxon>Bacteria</taxon>
        <taxon>Pseudomonadati</taxon>
        <taxon>Acidobacteriota</taxon>
        <taxon>Terriglobia</taxon>
        <taxon>Terriglobales</taxon>
        <taxon>Acidobacteriaceae</taxon>
        <taxon>Occallatibacter</taxon>
    </lineage>
</organism>
<accession>A0A9J7BMB6</accession>
<evidence type="ECO:0000313" key="3">
    <source>
        <dbReference type="EMBL" id="UWZ83819.1"/>
    </source>
</evidence>